<protein>
    <submittedName>
        <fullName evidence="3">Heterokaryon incompatibility protein-domain-containing protein</fullName>
    </submittedName>
</protein>
<name>A0AAJ0B1N2_9PEZI</name>
<proteinExistence type="predicted"/>
<dbReference type="InterPro" id="IPR058525">
    <property type="entry name" value="DUF8212"/>
</dbReference>
<evidence type="ECO:0000313" key="3">
    <source>
        <dbReference type="EMBL" id="KAK1750038.1"/>
    </source>
</evidence>
<sequence length="564" mass="64048">MWLINTTTLKLEHFIGPEAAPRYAILSHTWGDGEVSFQDFQDLDKAKLKAGFPKIQKTCKLARGRRDKLGRREPLGYAWVDTCCIDKSSSAELSESINSMFNWYRRSKVCYVYLNDWLPDTENDWGTLARLGPPPRWFTRGWTLQELIAPIEVEFYDMSWTFRGTKSDLFVAGELSRITGIDGSILQNGSEANLRRTCIGQRMSWAALRQTTRREDIAYCLLGIFQVNMPLLYGEGDRAFVRLQEEIIKTSTDFSLFAWKKEDHLRAQGVLSCHPREFGHLGKCEWTTNLFSEQEDEEAVMTNKGLRIETSSLFSFGADPSVADYQDLYLLLGCQVDGTPLGIRLNTRYGGVYARADQSTVFFPDPTISNMKRLSRRTIFICREADMYPKFPCIALFLQSRSPEYRLHVTEMWPPGLFYPSIASGPLYVRNSSMFVGYLKIAFGRYESGAQNHFMIVLRNVPSRANPEVGNMVGAHLVRQGREGPFLAFTDKIRTLEPFKAERSLVSDFDPSVLPDEPGICINGYGNHVCLGEFEGKHLSVGSKVTVVGLNSITPMFHFFLQAD</sequence>
<dbReference type="PANTHER" id="PTHR10622:SF12">
    <property type="entry name" value="HET DOMAIN-CONTAINING PROTEIN"/>
    <property type="match status" value="1"/>
</dbReference>
<dbReference type="EMBL" id="MU839850">
    <property type="protein sequence ID" value="KAK1750038.1"/>
    <property type="molecule type" value="Genomic_DNA"/>
</dbReference>
<keyword evidence="4" id="KW-1185">Reference proteome</keyword>
<dbReference type="Pfam" id="PF06985">
    <property type="entry name" value="HET"/>
    <property type="match status" value="1"/>
</dbReference>
<dbReference type="AlphaFoldDB" id="A0AAJ0B1N2"/>
<dbReference type="PANTHER" id="PTHR10622">
    <property type="entry name" value="HET DOMAIN-CONTAINING PROTEIN"/>
    <property type="match status" value="1"/>
</dbReference>
<accession>A0AAJ0B1N2</accession>
<gene>
    <name evidence="3" type="ORF">QBC47DRAFT_129070</name>
</gene>
<evidence type="ECO:0000313" key="4">
    <source>
        <dbReference type="Proteomes" id="UP001239445"/>
    </source>
</evidence>
<comment type="caution">
    <text evidence="3">The sequence shown here is derived from an EMBL/GenBank/DDBJ whole genome shotgun (WGS) entry which is preliminary data.</text>
</comment>
<dbReference type="Proteomes" id="UP001239445">
    <property type="component" value="Unassembled WGS sequence"/>
</dbReference>
<organism evidence="3 4">
    <name type="scientific">Echria macrotheca</name>
    <dbReference type="NCBI Taxonomy" id="438768"/>
    <lineage>
        <taxon>Eukaryota</taxon>
        <taxon>Fungi</taxon>
        <taxon>Dikarya</taxon>
        <taxon>Ascomycota</taxon>
        <taxon>Pezizomycotina</taxon>
        <taxon>Sordariomycetes</taxon>
        <taxon>Sordariomycetidae</taxon>
        <taxon>Sordariales</taxon>
        <taxon>Schizotheciaceae</taxon>
        <taxon>Echria</taxon>
    </lineage>
</organism>
<dbReference type="Pfam" id="PF26640">
    <property type="entry name" value="DUF8212"/>
    <property type="match status" value="1"/>
</dbReference>
<dbReference type="InterPro" id="IPR010730">
    <property type="entry name" value="HET"/>
</dbReference>
<evidence type="ECO:0000259" key="2">
    <source>
        <dbReference type="Pfam" id="PF26640"/>
    </source>
</evidence>
<feature type="domain" description="DUF8212" evidence="2">
    <location>
        <begin position="238"/>
        <end position="262"/>
    </location>
</feature>
<evidence type="ECO:0000259" key="1">
    <source>
        <dbReference type="Pfam" id="PF06985"/>
    </source>
</evidence>
<reference evidence="3" key="1">
    <citation type="submission" date="2023-06" db="EMBL/GenBank/DDBJ databases">
        <title>Genome-scale phylogeny and comparative genomics of the fungal order Sordariales.</title>
        <authorList>
            <consortium name="Lawrence Berkeley National Laboratory"/>
            <person name="Hensen N."/>
            <person name="Bonometti L."/>
            <person name="Westerberg I."/>
            <person name="Brannstrom I.O."/>
            <person name="Guillou S."/>
            <person name="Cros-Aarteil S."/>
            <person name="Calhoun S."/>
            <person name="Haridas S."/>
            <person name="Kuo A."/>
            <person name="Mondo S."/>
            <person name="Pangilinan J."/>
            <person name="Riley R."/>
            <person name="Labutti K."/>
            <person name="Andreopoulos B."/>
            <person name="Lipzen A."/>
            <person name="Chen C."/>
            <person name="Yanf M."/>
            <person name="Daum C."/>
            <person name="Ng V."/>
            <person name="Clum A."/>
            <person name="Steindorff A."/>
            <person name="Ohm R."/>
            <person name="Martin F."/>
            <person name="Silar P."/>
            <person name="Natvig D."/>
            <person name="Lalanne C."/>
            <person name="Gautier V."/>
            <person name="Ament-Velasquez S.L."/>
            <person name="Kruys A."/>
            <person name="Hutchinson M.I."/>
            <person name="Powell A.J."/>
            <person name="Barry K."/>
            <person name="Miller A.N."/>
            <person name="Grigoriev I.V."/>
            <person name="Debuchy R."/>
            <person name="Gladieux P."/>
            <person name="Thoren M.H."/>
            <person name="Johannesson H."/>
        </authorList>
    </citation>
    <scope>NUCLEOTIDE SEQUENCE</scope>
    <source>
        <strain evidence="3">PSN4</strain>
    </source>
</reference>
<feature type="domain" description="Heterokaryon incompatibility" evidence="1">
    <location>
        <begin position="23"/>
        <end position="116"/>
    </location>
</feature>